<dbReference type="InterPro" id="IPR017847">
    <property type="entry name" value="T6SS_RhsGE_Vgr_subset"/>
</dbReference>
<evidence type="ECO:0000313" key="5">
    <source>
        <dbReference type="Proteomes" id="UP000199698"/>
    </source>
</evidence>
<dbReference type="Gene3D" id="2.30.110.50">
    <property type="match status" value="1"/>
</dbReference>
<dbReference type="InterPro" id="IPR037026">
    <property type="entry name" value="Vgr_OB-fold_dom_sf"/>
</dbReference>
<proteinExistence type="inferred from homology"/>
<accession>A0A1C4CZQ6</accession>
<dbReference type="OrthoDB" id="9762420at2"/>
<reference evidence="5" key="1">
    <citation type="submission" date="2016-08" db="EMBL/GenBank/DDBJ databases">
        <authorList>
            <person name="Varghese N."/>
            <person name="Submissions Spin"/>
        </authorList>
    </citation>
    <scope>NUCLEOTIDE SEQUENCE [LARGE SCALE GENOMIC DNA]</scope>
    <source>
        <strain evidence="5">R-53144</strain>
    </source>
</reference>
<dbReference type="Pfam" id="PF05954">
    <property type="entry name" value="Phage_GPD"/>
    <property type="match status" value="1"/>
</dbReference>
<dbReference type="InterPro" id="IPR006533">
    <property type="entry name" value="T6SS_Vgr_RhsGE"/>
</dbReference>
<name>A0A1C4CZQ6_9GAMM</name>
<dbReference type="AlphaFoldDB" id="A0A1C4CZQ6"/>
<dbReference type="RefSeq" id="WP_091125285.1">
    <property type="nucleotide sequence ID" value="NZ_FMBA01000054.1"/>
</dbReference>
<dbReference type="InterPro" id="IPR006531">
    <property type="entry name" value="Gp5/Vgr_OB"/>
</dbReference>
<dbReference type="STRING" id="1798183.GA0061080_105414"/>
<dbReference type="InterPro" id="IPR050708">
    <property type="entry name" value="T6SS_VgrG/RHS"/>
</dbReference>
<dbReference type="InterPro" id="IPR054030">
    <property type="entry name" value="Gp5_Vgr_C"/>
</dbReference>
<gene>
    <name evidence="4" type="ORF">GA0061080_105414</name>
</gene>
<evidence type="ECO:0000256" key="1">
    <source>
        <dbReference type="ARBA" id="ARBA00005558"/>
    </source>
</evidence>
<evidence type="ECO:0000259" key="3">
    <source>
        <dbReference type="Pfam" id="PF22178"/>
    </source>
</evidence>
<feature type="domain" description="Gp5/Type VI secretion system Vgr protein OB-fold" evidence="2">
    <location>
        <begin position="295"/>
        <end position="362"/>
    </location>
</feature>
<dbReference type="SUPFAM" id="SSF69255">
    <property type="entry name" value="gp5 N-terminal domain-like"/>
    <property type="match status" value="1"/>
</dbReference>
<feature type="domain" description="Gp5/Type VI secretion system Vgr C-terminal trimerisation" evidence="3">
    <location>
        <begin position="380"/>
        <end position="482"/>
    </location>
</feature>
<keyword evidence="5" id="KW-1185">Reference proteome</keyword>
<dbReference type="EMBL" id="FMBA01000054">
    <property type="protein sequence ID" value="SCC24488.1"/>
    <property type="molecule type" value="Genomic_DNA"/>
</dbReference>
<dbReference type="NCBIfam" id="TIGR01646">
    <property type="entry name" value="vgr_GE"/>
    <property type="match status" value="1"/>
</dbReference>
<protein>
    <submittedName>
        <fullName evidence="4">Type VI secretion system secreted protein VgrG</fullName>
    </submittedName>
</protein>
<sequence length="575" mass="65590">TYYTLIVRPSLWLLTQRQQSRIFHFKSIPEVLDILLQEHQIRFCCDCRDKHTQREFITQKRETDYAFFCRLAAEEGITFWFEVNKGEAQCLYTDSFLSLLGGDTLEYNDHPQSSTEGDFAYQMNLSARMTPQKAMGKDRTYLHPRFPYQHEVRGETLQGVNTSLYTIYDSFARFPDYDSAEQMTRYRLDVLQRESEYGEGESNCFALRPGYYFRLCSHPFAALNEKWQVTGAVHHGVLPQSGQEDFSDTAASLTNHFRFIWYYKNWRPTFIPKPIADGPEVAEVVGPAGEEIFTNKQGQVKVHFHWNLYDEADEKASCWVRVMQGWSGRGYGFYAIPRIGQEVIVSYINGDIDRPIITGCTYNDIMALPVQLPEKKTQTVFRTQTHKGQGHNELRFDDATGNELLHLHAQKDMDIHVLNDHTVNVEHDSKHHIKNDSHLKIDNEYRVHAKNDISLSTTSDLHINADQGIFAQGKSEIHLQSGMKIVIDAGAEITLQAANNFIKIDSTGIHTSSVFNVGSGSAGKGTGWRGKLPSGLFTEITQLLPLSRNQRLVLLSNTPFCEECEKCKQEGGCAI</sequence>
<dbReference type="SUPFAM" id="SSF69349">
    <property type="entry name" value="Phage fibre proteins"/>
    <property type="match status" value="1"/>
</dbReference>
<dbReference type="NCBIfam" id="TIGR03361">
    <property type="entry name" value="VI_Rhs_Vgr"/>
    <property type="match status" value="1"/>
</dbReference>
<evidence type="ECO:0000259" key="2">
    <source>
        <dbReference type="Pfam" id="PF04717"/>
    </source>
</evidence>
<dbReference type="SUPFAM" id="SSF69279">
    <property type="entry name" value="Phage tail proteins"/>
    <property type="match status" value="2"/>
</dbReference>
<dbReference type="Proteomes" id="UP000199698">
    <property type="component" value="Unassembled WGS sequence"/>
</dbReference>
<comment type="similarity">
    <text evidence="1">Belongs to the VgrG protein family.</text>
</comment>
<dbReference type="Gene3D" id="2.40.50.230">
    <property type="entry name" value="Gp5 N-terminal domain"/>
    <property type="match status" value="1"/>
</dbReference>
<dbReference type="PANTHER" id="PTHR32305:SF11">
    <property type="entry name" value="TYPE VI SECRETION SYSTEM SPIKE PROTEIN VGRG3"/>
    <property type="match status" value="1"/>
</dbReference>
<evidence type="ECO:0000313" key="4">
    <source>
        <dbReference type="EMBL" id="SCC24488.1"/>
    </source>
</evidence>
<organism evidence="4 5">
    <name type="scientific">Gilliamella intestini</name>
    <dbReference type="NCBI Taxonomy" id="1798183"/>
    <lineage>
        <taxon>Bacteria</taxon>
        <taxon>Pseudomonadati</taxon>
        <taxon>Pseudomonadota</taxon>
        <taxon>Gammaproteobacteria</taxon>
        <taxon>Orbales</taxon>
        <taxon>Orbaceae</taxon>
        <taxon>Gilliamella</taxon>
    </lineage>
</organism>
<dbReference type="Pfam" id="PF04717">
    <property type="entry name" value="Phage_base_V"/>
    <property type="match status" value="1"/>
</dbReference>
<dbReference type="PANTHER" id="PTHR32305">
    <property type="match status" value="1"/>
</dbReference>
<dbReference type="Gene3D" id="3.55.50.10">
    <property type="entry name" value="Baseplate protein-like domains"/>
    <property type="match status" value="1"/>
</dbReference>
<dbReference type="Gene3D" id="4.10.220.110">
    <property type="match status" value="1"/>
</dbReference>
<dbReference type="Pfam" id="PF22178">
    <property type="entry name" value="Gp5_trimer_C"/>
    <property type="match status" value="1"/>
</dbReference>
<feature type="non-terminal residue" evidence="4">
    <location>
        <position position="1"/>
    </location>
</feature>